<evidence type="ECO:0000256" key="4">
    <source>
        <dbReference type="ARBA" id="ARBA00022692"/>
    </source>
</evidence>
<dbReference type="AlphaFoldDB" id="A0A382K0A0"/>
<keyword evidence="2" id="KW-0813">Transport</keyword>
<feature type="transmembrane region" description="Helical" evidence="7">
    <location>
        <begin position="242"/>
        <end position="268"/>
    </location>
</feature>
<keyword evidence="4 7" id="KW-0812">Transmembrane</keyword>
<sequence length="321" mass="36336">MQQYIMRRVILGCLTGVLVSLLIFAILRIAPGDVAMMIAMSQSGGDEVEISEEQLEELREQLGLNVPLPNQYWNWISAWVTGDWGVSLFRQHNVFNEFKRKIWVTVELVVIAQTFAVCLGIPAGIIMALRRDTWIDYTVRIVSLAGLSMPSFWTATLLLVAGMYLFDWNPRLQYVPITEDPMSNLSQFIWPAIMLGYVSAATKSRMMRSTMLEVLRQDYIRTAHAKGLRAAVVTYRHALKNAFIPVITVIGITVALSLGGSVIIERIFSLPGMGNFLVEGMNQRDYPVVQSLVLFFSMWVVIINLVVDLTYGWLDPRIRLE</sequence>
<evidence type="ECO:0000259" key="8">
    <source>
        <dbReference type="PROSITE" id="PS50928"/>
    </source>
</evidence>
<evidence type="ECO:0000256" key="3">
    <source>
        <dbReference type="ARBA" id="ARBA00022475"/>
    </source>
</evidence>
<evidence type="ECO:0000256" key="2">
    <source>
        <dbReference type="ARBA" id="ARBA00022448"/>
    </source>
</evidence>
<accession>A0A382K0A0</accession>
<dbReference type="PANTHER" id="PTHR43163">
    <property type="entry name" value="DIPEPTIDE TRANSPORT SYSTEM PERMEASE PROTEIN DPPB-RELATED"/>
    <property type="match status" value="1"/>
</dbReference>
<feature type="transmembrane region" description="Helical" evidence="7">
    <location>
        <begin position="185"/>
        <end position="202"/>
    </location>
</feature>
<reference evidence="9" key="1">
    <citation type="submission" date="2018-05" db="EMBL/GenBank/DDBJ databases">
        <authorList>
            <person name="Lanie J.A."/>
            <person name="Ng W.-L."/>
            <person name="Kazmierczak K.M."/>
            <person name="Andrzejewski T.M."/>
            <person name="Davidsen T.M."/>
            <person name="Wayne K.J."/>
            <person name="Tettelin H."/>
            <person name="Glass J.I."/>
            <person name="Rusch D."/>
            <person name="Podicherti R."/>
            <person name="Tsui H.-C.T."/>
            <person name="Winkler M.E."/>
        </authorList>
    </citation>
    <scope>NUCLEOTIDE SEQUENCE</scope>
</reference>
<dbReference type="GO" id="GO:0005886">
    <property type="term" value="C:plasma membrane"/>
    <property type="evidence" value="ECO:0007669"/>
    <property type="project" value="UniProtKB-SubCell"/>
</dbReference>
<evidence type="ECO:0000313" key="9">
    <source>
        <dbReference type="EMBL" id="SVC17245.1"/>
    </source>
</evidence>
<gene>
    <name evidence="9" type="ORF">METZ01_LOCUS270099</name>
</gene>
<name>A0A382K0A0_9ZZZZ</name>
<evidence type="ECO:0000256" key="7">
    <source>
        <dbReference type="SAM" id="Phobius"/>
    </source>
</evidence>
<dbReference type="Gene3D" id="1.10.3720.10">
    <property type="entry name" value="MetI-like"/>
    <property type="match status" value="1"/>
</dbReference>
<feature type="transmembrane region" description="Helical" evidence="7">
    <location>
        <begin position="141"/>
        <end position="165"/>
    </location>
</feature>
<evidence type="ECO:0000256" key="6">
    <source>
        <dbReference type="ARBA" id="ARBA00023136"/>
    </source>
</evidence>
<dbReference type="InterPro" id="IPR035906">
    <property type="entry name" value="MetI-like_sf"/>
</dbReference>
<feature type="transmembrane region" description="Helical" evidence="7">
    <location>
        <begin position="102"/>
        <end position="129"/>
    </location>
</feature>
<evidence type="ECO:0000256" key="5">
    <source>
        <dbReference type="ARBA" id="ARBA00022989"/>
    </source>
</evidence>
<dbReference type="CDD" id="cd06261">
    <property type="entry name" value="TM_PBP2"/>
    <property type="match status" value="1"/>
</dbReference>
<dbReference type="InterPro" id="IPR045621">
    <property type="entry name" value="BPD_transp_1_N"/>
</dbReference>
<keyword evidence="3" id="KW-1003">Cell membrane</keyword>
<dbReference type="EMBL" id="UINC01077270">
    <property type="protein sequence ID" value="SVC17245.1"/>
    <property type="molecule type" value="Genomic_DNA"/>
</dbReference>
<protein>
    <recommendedName>
        <fullName evidence="8">ABC transmembrane type-1 domain-containing protein</fullName>
    </recommendedName>
</protein>
<dbReference type="PANTHER" id="PTHR43163:SF6">
    <property type="entry name" value="DIPEPTIDE TRANSPORT SYSTEM PERMEASE PROTEIN DPPB-RELATED"/>
    <property type="match status" value="1"/>
</dbReference>
<keyword evidence="5 7" id="KW-1133">Transmembrane helix</keyword>
<evidence type="ECO:0000256" key="1">
    <source>
        <dbReference type="ARBA" id="ARBA00004651"/>
    </source>
</evidence>
<feature type="transmembrane region" description="Helical" evidence="7">
    <location>
        <begin position="288"/>
        <end position="314"/>
    </location>
</feature>
<comment type="subcellular location">
    <subcellularLocation>
        <location evidence="1">Cell membrane</location>
        <topology evidence="1">Multi-pass membrane protein</topology>
    </subcellularLocation>
</comment>
<dbReference type="Pfam" id="PF19300">
    <property type="entry name" value="BPD_transp_1_N"/>
    <property type="match status" value="1"/>
</dbReference>
<dbReference type="InterPro" id="IPR000515">
    <property type="entry name" value="MetI-like"/>
</dbReference>
<dbReference type="SUPFAM" id="SSF161098">
    <property type="entry name" value="MetI-like"/>
    <property type="match status" value="1"/>
</dbReference>
<feature type="domain" description="ABC transmembrane type-1" evidence="8">
    <location>
        <begin position="102"/>
        <end position="307"/>
    </location>
</feature>
<feature type="transmembrane region" description="Helical" evidence="7">
    <location>
        <begin position="9"/>
        <end position="30"/>
    </location>
</feature>
<dbReference type="PROSITE" id="PS50928">
    <property type="entry name" value="ABC_TM1"/>
    <property type="match status" value="1"/>
</dbReference>
<dbReference type="Pfam" id="PF00528">
    <property type="entry name" value="BPD_transp_1"/>
    <property type="match status" value="1"/>
</dbReference>
<proteinExistence type="predicted"/>
<keyword evidence="6 7" id="KW-0472">Membrane</keyword>
<dbReference type="GO" id="GO:0071916">
    <property type="term" value="F:dipeptide transmembrane transporter activity"/>
    <property type="evidence" value="ECO:0007669"/>
    <property type="project" value="TreeGrafter"/>
</dbReference>
<organism evidence="9">
    <name type="scientific">marine metagenome</name>
    <dbReference type="NCBI Taxonomy" id="408172"/>
    <lineage>
        <taxon>unclassified sequences</taxon>
        <taxon>metagenomes</taxon>
        <taxon>ecological metagenomes</taxon>
    </lineage>
</organism>